<dbReference type="SUPFAM" id="SSF161098">
    <property type="entry name" value="MetI-like"/>
    <property type="match status" value="1"/>
</dbReference>
<evidence type="ECO:0000256" key="1">
    <source>
        <dbReference type="ARBA" id="ARBA00004651"/>
    </source>
</evidence>
<feature type="transmembrane region" description="Helical" evidence="7">
    <location>
        <begin position="85"/>
        <end position="110"/>
    </location>
</feature>
<name>A0ABN3UMG0_9ACTN</name>
<evidence type="ECO:0000256" key="7">
    <source>
        <dbReference type="RuleBase" id="RU363032"/>
    </source>
</evidence>
<dbReference type="InterPro" id="IPR035906">
    <property type="entry name" value="MetI-like_sf"/>
</dbReference>
<feature type="transmembrane region" description="Helical" evidence="7">
    <location>
        <begin position="122"/>
        <end position="149"/>
    </location>
</feature>
<feature type="transmembrane region" description="Helical" evidence="7">
    <location>
        <begin position="261"/>
        <end position="287"/>
    </location>
</feature>
<comment type="subcellular location">
    <subcellularLocation>
        <location evidence="1 7">Cell membrane</location>
        <topology evidence="1 7">Multi-pass membrane protein</topology>
    </subcellularLocation>
</comment>
<dbReference type="Proteomes" id="UP001501842">
    <property type="component" value="Unassembled WGS sequence"/>
</dbReference>
<evidence type="ECO:0000313" key="9">
    <source>
        <dbReference type="EMBL" id="GAA2733407.1"/>
    </source>
</evidence>
<comment type="similarity">
    <text evidence="7">Belongs to the binding-protein-dependent transport system permease family.</text>
</comment>
<dbReference type="EMBL" id="BAAATZ010000025">
    <property type="protein sequence ID" value="GAA2733407.1"/>
    <property type="molecule type" value="Genomic_DNA"/>
</dbReference>
<evidence type="ECO:0000256" key="6">
    <source>
        <dbReference type="ARBA" id="ARBA00023136"/>
    </source>
</evidence>
<proteinExistence type="inferred from homology"/>
<comment type="caution">
    <text evidence="9">The sequence shown here is derived from an EMBL/GenBank/DDBJ whole genome shotgun (WGS) entry which is preliminary data.</text>
</comment>
<dbReference type="PANTHER" id="PTHR43163:SF6">
    <property type="entry name" value="DIPEPTIDE TRANSPORT SYSTEM PERMEASE PROTEIN DPPB-RELATED"/>
    <property type="match status" value="1"/>
</dbReference>
<dbReference type="PANTHER" id="PTHR43163">
    <property type="entry name" value="DIPEPTIDE TRANSPORT SYSTEM PERMEASE PROTEIN DPPB-RELATED"/>
    <property type="match status" value="1"/>
</dbReference>
<keyword evidence="4 7" id="KW-0812">Transmembrane</keyword>
<evidence type="ECO:0000256" key="4">
    <source>
        <dbReference type="ARBA" id="ARBA00022692"/>
    </source>
</evidence>
<keyword evidence="6 7" id="KW-0472">Membrane</keyword>
<dbReference type="InterPro" id="IPR045621">
    <property type="entry name" value="BPD_transp_1_N"/>
</dbReference>
<evidence type="ECO:0000256" key="3">
    <source>
        <dbReference type="ARBA" id="ARBA00022475"/>
    </source>
</evidence>
<feature type="transmembrane region" description="Helical" evidence="7">
    <location>
        <begin position="219"/>
        <end position="241"/>
    </location>
</feature>
<keyword evidence="5 7" id="KW-1133">Transmembrane helix</keyword>
<sequence>MLVTLFLALSGAFLLGRLSGDPVANILGPFATPDQVDALRATLGLDRPLAAQYADYLGSTLVGDLGESLQFYQSNLGMILDRMPYTLQLLGAGMLLAVLLGVPLGILAATREGGLWDRAASALAVLGQSVPVFWLGMMLVAVFAVQLGLLPAGQAGGLSNLVLPAVTMAMYPMAHIARLTRSTMAEVLREPYIASVRARGLAGWRVIFVHALRNASPPVLTVAALQTGMLLSGAVAVEYVYSWPGLGSLALQAIQFRDFPLVQAIVVVGAISFVLINLIADLLYAVVDPRLR</sequence>
<gene>
    <name evidence="9" type="ORF">GCM10010439_53380</name>
</gene>
<dbReference type="Pfam" id="PF19300">
    <property type="entry name" value="BPD_transp_1_N"/>
    <property type="match status" value="1"/>
</dbReference>
<accession>A0ABN3UMG0</accession>
<dbReference type="CDD" id="cd06261">
    <property type="entry name" value="TM_PBP2"/>
    <property type="match status" value="1"/>
</dbReference>
<dbReference type="Pfam" id="PF00528">
    <property type="entry name" value="BPD_transp_1"/>
    <property type="match status" value="1"/>
</dbReference>
<feature type="transmembrane region" description="Helical" evidence="7">
    <location>
        <begin position="155"/>
        <end position="174"/>
    </location>
</feature>
<protein>
    <submittedName>
        <fullName evidence="9">ABC transporter permease</fullName>
    </submittedName>
</protein>
<dbReference type="Gene3D" id="1.10.3720.10">
    <property type="entry name" value="MetI-like"/>
    <property type="match status" value="1"/>
</dbReference>
<reference evidence="9 10" key="1">
    <citation type="journal article" date="2019" name="Int. J. Syst. Evol. Microbiol.">
        <title>The Global Catalogue of Microorganisms (GCM) 10K type strain sequencing project: providing services to taxonomists for standard genome sequencing and annotation.</title>
        <authorList>
            <consortium name="The Broad Institute Genomics Platform"/>
            <consortium name="The Broad Institute Genome Sequencing Center for Infectious Disease"/>
            <person name="Wu L."/>
            <person name="Ma J."/>
        </authorList>
    </citation>
    <scope>NUCLEOTIDE SEQUENCE [LARGE SCALE GENOMIC DNA]</scope>
    <source>
        <strain evidence="9 10">JCM 8201</strain>
    </source>
</reference>
<keyword evidence="3" id="KW-1003">Cell membrane</keyword>
<keyword evidence="2 7" id="KW-0813">Transport</keyword>
<dbReference type="InterPro" id="IPR000515">
    <property type="entry name" value="MetI-like"/>
</dbReference>
<evidence type="ECO:0000313" key="10">
    <source>
        <dbReference type="Proteomes" id="UP001501842"/>
    </source>
</evidence>
<evidence type="ECO:0000259" key="8">
    <source>
        <dbReference type="PROSITE" id="PS50928"/>
    </source>
</evidence>
<evidence type="ECO:0000256" key="2">
    <source>
        <dbReference type="ARBA" id="ARBA00022448"/>
    </source>
</evidence>
<keyword evidence="10" id="KW-1185">Reference proteome</keyword>
<evidence type="ECO:0000256" key="5">
    <source>
        <dbReference type="ARBA" id="ARBA00022989"/>
    </source>
</evidence>
<dbReference type="PROSITE" id="PS50928">
    <property type="entry name" value="ABC_TM1"/>
    <property type="match status" value="1"/>
</dbReference>
<organism evidence="9 10">
    <name type="scientific">Actinocorallia aurantiaca</name>
    <dbReference type="NCBI Taxonomy" id="46204"/>
    <lineage>
        <taxon>Bacteria</taxon>
        <taxon>Bacillati</taxon>
        <taxon>Actinomycetota</taxon>
        <taxon>Actinomycetes</taxon>
        <taxon>Streptosporangiales</taxon>
        <taxon>Thermomonosporaceae</taxon>
        <taxon>Actinocorallia</taxon>
    </lineage>
</organism>
<feature type="domain" description="ABC transmembrane type-1" evidence="8">
    <location>
        <begin position="83"/>
        <end position="284"/>
    </location>
</feature>